<dbReference type="CDD" id="cd00093">
    <property type="entry name" value="HTH_XRE"/>
    <property type="match status" value="1"/>
</dbReference>
<dbReference type="InterPro" id="IPR001387">
    <property type="entry name" value="Cro/C1-type_HTH"/>
</dbReference>
<dbReference type="PROSITE" id="PS50943">
    <property type="entry name" value="HTH_CROC1"/>
    <property type="match status" value="1"/>
</dbReference>
<dbReference type="Pfam" id="PF06114">
    <property type="entry name" value="Peptidase_M78"/>
    <property type="match status" value="1"/>
</dbReference>
<dbReference type="InterPro" id="IPR010359">
    <property type="entry name" value="IrrE_HExxH"/>
</dbReference>
<accession>W5WCJ2</accession>
<dbReference type="PATRIC" id="fig|1449976.3.peg.2569"/>
<organism evidence="3 4">
    <name type="scientific">Kutzneria albida DSM 43870</name>
    <dbReference type="NCBI Taxonomy" id="1449976"/>
    <lineage>
        <taxon>Bacteria</taxon>
        <taxon>Bacillati</taxon>
        <taxon>Actinomycetota</taxon>
        <taxon>Actinomycetes</taxon>
        <taxon>Pseudonocardiales</taxon>
        <taxon>Pseudonocardiaceae</taxon>
        <taxon>Kutzneria</taxon>
    </lineage>
</organism>
<evidence type="ECO:0000313" key="3">
    <source>
        <dbReference type="EMBL" id="AHH95934.1"/>
    </source>
</evidence>
<dbReference type="InterPro" id="IPR052345">
    <property type="entry name" value="Rad_response_metalloprotease"/>
</dbReference>
<dbReference type="SUPFAM" id="SSF47413">
    <property type="entry name" value="lambda repressor-like DNA-binding domains"/>
    <property type="match status" value="1"/>
</dbReference>
<evidence type="ECO:0000256" key="1">
    <source>
        <dbReference type="ARBA" id="ARBA00007227"/>
    </source>
</evidence>
<evidence type="ECO:0000259" key="2">
    <source>
        <dbReference type="PROSITE" id="PS50943"/>
    </source>
</evidence>
<dbReference type="AlphaFoldDB" id="W5WCJ2"/>
<proteinExistence type="inferred from homology"/>
<dbReference type="Proteomes" id="UP000019225">
    <property type="component" value="Chromosome"/>
</dbReference>
<reference evidence="3 4" key="1">
    <citation type="journal article" date="2014" name="BMC Genomics">
        <title>Complete genome sequence of producer of the glycopeptide antibiotic Aculeximycin Kutzneria albida DSM 43870T, a representative of minor genus of Pseudonocardiaceae.</title>
        <authorList>
            <person name="Rebets Y."/>
            <person name="Tokovenko B."/>
            <person name="Lushchyk I."/>
            <person name="Ruckert C."/>
            <person name="Zaburannyi N."/>
            <person name="Bechthold A."/>
            <person name="Kalinowski J."/>
            <person name="Luzhetskyy A."/>
        </authorList>
    </citation>
    <scope>NUCLEOTIDE SEQUENCE [LARGE SCALE GENOMIC DNA]</scope>
    <source>
        <strain evidence="3">DSM 43870</strain>
    </source>
</reference>
<dbReference type="Gene3D" id="1.10.10.2910">
    <property type="match status" value="1"/>
</dbReference>
<dbReference type="HOGENOM" id="CLU_053651_0_0_11"/>
<dbReference type="GO" id="GO:0003677">
    <property type="term" value="F:DNA binding"/>
    <property type="evidence" value="ECO:0007669"/>
    <property type="project" value="InterPro"/>
</dbReference>
<dbReference type="SMART" id="SM00530">
    <property type="entry name" value="HTH_XRE"/>
    <property type="match status" value="1"/>
</dbReference>
<dbReference type="eggNOG" id="COG2856">
    <property type="taxonomic scope" value="Bacteria"/>
</dbReference>
<evidence type="ECO:0000313" key="4">
    <source>
        <dbReference type="Proteomes" id="UP000019225"/>
    </source>
</evidence>
<sequence>MESLPDHRTCDYRTMTGASEWASVGERVREARVAARLSQDELGQQLALDRTMIAKIEAGRRRLDALELIKLSTALGVPVDHFLREPPQVMSRRARVAGDYVTDAAQDQYRLEATLQAWLRDVRQLIELDVLQPPPVLRYQGKVQDKAGAREAARWLRDQLGIGTEPIGTLMEVCERAGQLVLVTELPGDGASLVDGDVAVAVVSKSGDPGRRRATGAHELGHLVLADEYSTDLGISTSRDDREAVIDAFAAELLLPTAVVAQAHVTREKLIHLAATYRTSWSTAIHQAVHAECLDRQVATRLRQNNPTHAEIMDALGWAPQPDLESVRVPPSYARGAMRAWRQNKLTWPRLVEMMHGQLTDEDLPPAEPDAEVEP</sequence>
<gene>
    <name evidence="3" type="ORF">KALB_2566</name>
</gene>
<comment type="similarity">
    <text evidence="1">Belongs to the short-chain fatty acyl-CoA assimilation regulator (ScfR) family.</text>
</comment>
<dbReference type="Gene3D" id="1.10.260.40">
    <property type="entry name" value="lambda repressor-like DNA-binding domains"/>
    <property type="match status" value="1"/>
</dbReference>
<dbReference type="STRING" id="1449976.KALB_2566"/>
<dbReference type="EMBL" id="CP007155">
    <property type="protein sequence ID" value="AHH95934.1"/>
    <property type="molecule type" value="Genomic_DNA"/>
</dbReference>
<dbReference type="InterPro" id="IPR010982">
    <property type="entry name" value="Lambda_DNA-bd_dom_sf"/>
</dbReference>
<dbReference type="eggNOG" id="COG1396">
    <property type="taxonomic scope" value="Bacteria"/>
</dbReference>
<feature type="domain" description="HTH cro/C1-type" evidence="2">
    <location>
        <begin position="28"/>
        <end position="82"/>
    </location>
</feature>
<dbReference type="Pfam" id="PF01381">
    <property type="entry name" value="HTH_3"/>
    <property type="match status" value="1"/>
</dbReference>
<dbReference type="PANTHER" id="PTHR43236">
    <property type="entry name" value="ANTITOXIN HIGA1"/>
    <property type="match status" value="1"/>
</dbReference>
<name>W5WCJ2_9PSEU</name>
<dbReference type="PANTHER" id="PTHR43236:SF1">
    <property type="entry name" value="BLL7220 PROTEIN"/>
    <property type="match status" value="1"/>
</dbReference>
<protein>
    <submittedName>
        <fullName evidence="3">Helix-turn-helix domain-containing protein</fullName>
    </submittedName>
</protein>
<keyword evidence="4" id="KW-1185">Reference proteome</keyword>
<dbReference type="KEGG" id="kal:KALB_2566"/>